<proteinExistence type="predicted"/>
<dbReference type="PROSITE" id="PS51257">
    <property type="entry name" value="PROKAR_LIPOPROTEIN"/>
    <property type="match status" value="1"/>
</dbReference>
<accession>A0A9D8PN71</accession>
<evidence type="ECO:0008006" key="5">
    <source>
        <dbReference type="Google" id="ProtNLM"/>
    </source>
</evidence>
<organism evidence="3 4">
    <name type="scientific">Candidatus Zymogenus saltonus</name>
    <dbReference type="NCBI Taxonomy" id="2844893"/>
    <lineage>
        <taxon>Bacteria</taxon>
        <taxon>Deltaproteobacteria</taxon>
        <taxon>Candidatus Zymogenia</taxon>
        <taxon>Candidatus Zymogeniales</taxon>
        <taxon>Candidatus Zymogenaceae</taxon>
        <taxon>Candidatus Zymogenus</taxon>
    </lineage>
</organism>
<protein>
    <recommendedName>
        <fullName evidence="5">Lipoprotein</fullName>
    </recommendedName>
</protein>
<feature type="signal peptide" evidence="2">
    <location>
        <begin position="1"/>
        <end position="20"/>
    </location>
</feature>
<dbReference type="Proteomes" id="UP000809273">
    <property type="component" value="Unassembled WGS sequence"/>
</dbReference>
<dbReference type="EMBL" id="JAFGIX010000055">
    <property type="protein sequence ID" value="MBN1573766.1"/>
    <property type="molecule type" value="Genomic_DNA"/>
</dbReference>
<evidence type="ECO:0000313" key="4">
    <source>
        <dbReference type="Proteomes" id="UP000809273"/>
    </source>
</evidence>
<gene>
    <name evidence="3" type="ORF">JW984_11275</name>
</gene>
<comment type="caution">
    <text evidence="3">The sequence shown here is derived from an EMBL/GenBank/DDBJ whole genome shotgun (WGS) entry which is preliminary data.</text>
</comment>
<reference evidence="3" key="2">
    <citation type="submission" date="2021-01" db="EMBL/GenBank/DDBJ databases">
        <authorList>
            <person name="Hahn C.R."/>
            <person name="Youssef N.H."/>
            <person name="Elshahed M."/>
        </authorList>
    </citation>
    <scope>NUCLEOTIDE SEQUENCE</scope>
    <source>
        <strain evidence="3">Zod_Metabat.24</strain>
    </source>
</reference>
<evidence type="ECO:0000313" key="3">
    <source>
        <dbReference type="EMBL" id="MBN1573766.1"/>
    </source>
</evidence>
<sequence>MKKTILFLITVALISTLALAGCDKLLGIIGLEKKKADTPPTGEVQPPQPGAPGGVTPAPAPMPAPSTSPDMVAASVNGKYYNLLRTIYVPSDQNSYGNFYEWGYWNGSSWKGHTNLPPGYWVYVYPNWYIWGSRR</sequence>
<name>A0A9D8PN71_9DELT</name>
<evidence type="ECO:0000256" key="2">
    <source>
        <dbReference type="SAM" id="SignalP"/>
    </source>
</evidence>
<feature type="region of interest" description="Disordered" evidence="1">
    <location>
        <begin position="36"/>
        <end position="67"/>
    </location>
</feature>
<keyword evidence="2" id="KW-0732">Signal</keyword>
<dbReference type="AlphaFoldDB" id="A0A9D8PN71"/>
<feature type="chain" id="PRO_5038365717" description="Lipoprotein" evidence="2">
    <location>
        <begin position="21"/>
        <end position="135"/>
    </location>
</feature>
<evidence type="ECO:0000256" key="1">
    <source>
        <dbReference type="SAM" id="MobiDB-lite"/>
    </source>
</evidence>
<reference evidence="3" key="1">
    <citation type="journal article" date="2021" name="Environ. Microbiol.">
        <title>Genomic characterization of three novel Desulfobacterota classes expand the metabolic and phylogenetic diversity of the phylum.</title>
        <authorList>
            <person name="Murphy C.L."/>
            <person name="Biggerstaff J."/>
            <person name="Eichhorn A."/>
            <person name="Ewing E."/>
            <person name="Shahan R."/>
            <person name="Soriano D."/>
            <person name="Stewart S."/>
            <person name="VanMol K."/>
            <person name="Walker R."/>
            <person name="Walters P."/>
            <person name="Elshahed M.S."/>
            <person name="Youssef N.H."/>
        </authorList>
    </citation>
    <scope>NUCLEOTIDE SEQUENCE</scope>
    <source>
        <strain evidence="3">Zod_Metabat.24</strain>
    </source>
</reference>